<name>A0AAD7DUS0_9AGAR</name>
<organism evidence="2 3">
    <name type="scientific">Mycena metata</name>
    <dbReference type="NCBI Taxonomy" id="1033252"/>
    <lineage>
        <taxon>Eukaryota</taxon>
        <taxon>Fungi</taxon>
        <taxon>Dikarya</taxon>
        <taxon>Basidiomycota</taxon>
        <taxon>Agaricomycotina</taxon>
        <taxon>Agaricomycetes</taxon>
        <taxon>Agaricomycetidae</taxon>
        <taxon>Agaricales</taxon>
        <taxon>Marasmiineae</taxon>
        <taxon>Mycenaceae</taxon>
        <taxon>Mycena</taxon>
    </lineage>
</organism>
<sequence length="264" mass="29803">MSTPPPLVANPENELMRVLGSPAGHALAAKVDDACRLVTNIEISDEEYARRHHWVPPISVGVILAQVMRPSVFIIQQAVDPSFHRTGYGAFEFPYSTIKLLQHALRKVMELVHLISLTDPEYPSYVAIWDGESAVHLMPDEPPVSDQSMGQFEILEYMVERWRLRMLGIKFAHPPPHPPPVAPAHRTLRAHPRRICQDRKSRTANIKELRELRKPKILPTDPPDKKLAPAPAAAARARLTPRTRPSSPAAPPFRRTRHEIAYIQ</sequence>
<dbReference type="EMBL" id="JARKIB010000556">
    <property type="protein sequence ID" value="KAJ7700260.1"/>
    <property type="molecule type" value="Genomic_DNA"/>
</dbReference>
<dbReference type="Proteomes" id="UP001215598">
    <property type="component" value="Unassembled WGS sequence"/>
</dbReference>
<evidence type="ECO:0000313" key="2">
    <source>
        <dbReference type="EMBL" id="KAJ7700260.1"/>
    </source>
</evidence>
<evidence type="ECO:0000313" key="3">
    <source>
        <dbReference type="Proteomes" id="UP001215598"/>
    </source>
</evidence>
<keyword evidence="3" id="KW-1185">Reference proteome</keyword>
<gene>
    <name evidence="2" type="ORF">B0H16DRAFT_1749092</name>
</gene>
<comment type="caution">
    <text evidence="2">The sequence shown here is derived from an EMBL/GenBank/DDBJ whole genome shotgun (WGS) entry which is preliminary data.</text>
</comment>
<dbReference type="AlphaFoldDB" id="A0AAD7DUS0"/>
<accession>A0AAD7DUS0</accession>
<feature type="compositionally biased region" description="Low complexity" evidence="1">
    <location>
        <begin position="228"/>
        <end position="247"/>
    </location>
</feature>
<feature type="region of interest" description="Disordered" evidence="1">
    <location>
        <begin position="216"/>
        <end position="264"/>
    </location>
</feature>
<protein>
    <submittedName>
        <fullName evidence="2">Uncharacterized protein</fullName>
    </submittedName>
</protein>
<evidence type="ECO:0000256" key="1">
    <source>
        <dbReference type="SAM" id="MobiDB-lite"/>
    </source>
</evidence>
<proteinExistence type="predicted"/>
<reference evidence="2" key="1">
    <citation type="submission" date="2023-03" db="EMBL/GenBank/DDBJ databases">
        <title>Massive genome expansion in bonnet fungi (Mycena s.s.) driven by repeated elements and novel gene families across ecological guilds.</title>
        <authorList>
            <consortium name="Lawrence Berkeley National Laboratory"/>
            <person name="Harder C.B."/>
            <person name="Miyauchi S."/>
            <person name="Viragh M."/>
            <person name="Kuo A."/>
            <person name="Thoen E."/>
            <person name="Andreopoulos B."/>
            <person name="Lu D."/>
            <person name="Skrede I."/>
            <person name="Drula E."/>
            <person name="Henrissat B."/>
            <person name="Morin E."/>
            <person name="Kohler A."/>
            <person name="Barry K."/>
            <person name="LaButti K."/>
            <person name="Morin E."/>
            <person name="Salamov A."/>
            <person name="Lipzen A."/>
            <person name="Mereny Z."/>
            <person name="Hegedus B."/>
            <person name="Baldrian P."/>
            <person name="Stursova M."/>
            <person name="Weitz H."/>
            <person name="Taylor A."/>
            <person name="Grigoriev I.V."/>
            <person name="Nagy L.G."/>
            <person name="Martin F."/>
            <person name="Kauserud H."/>
        </authorList>
    </citation>
    <scope>NUCLEOTIDE SEQUENCE</scope>
    <source>
        <strain evidence="2">CBHHK182m</strain>
    </source>
</reference>